<reference evidence="1 2" key="1">
    <citation type="submission" date="2014-04" db="EMBL/GenBank/DDBJ databases">
        <title>Whole genome of Muricauda olearia.</title>
        <authorList>
            <person name="Zhang X.-H."/>
            <person name="Tang K."/>
        </authorList>
    </citation>
    <scope>NUCLEOTIDE SEQUENCE [LARGE SCALE GENOMIC DNA]</scope>
    <source>
        <strain evidence="1 2">Th120</strain>
    </source>
</reference>
<organism evidence="1 2">
    <name type="scientific">Flagellimonas olearia</name>
    <dbReference type="NCBI Taxonomy" id="552546"/>
    <lineage>
        <taxon>Bacteria</taxon>
        <taxon>Pseudomonadati</taxon>
        <taxon>Bacteroidota</taxon>
        <taxon>Flavobacteriia</taxon>
        <taxon>Flavobacteriales</taxon>
        <taxon>Flavobacteriaceae</taxon>
        <taxon>Flagellimonas</taxon>
    </lineage>
</organism>
<evidence type="ECO:0000313" key="1">
    <source>
        <dbReference type="EMBL" id="RYC52492.1"/>
    </source>
</evidence>
<dbReference type="Proteomes" id="UP000290261">
    <property type="component" value="Unassembled WGS sequence"/>
</dbReference>
<protein>
    <submittedName>
        <fullName evidence="1">Uncharacterized protein</fullName>
    </submittedName>
</protein>
<proteinExistence type="predicted"/>
<keyword evidence="2" id="KW-1185">Reference proteome</keyword>
<accession>A0A444VP80</accession>
<dbReference type="AlphaFoldDB" id="A0A444VP80"/>
<dbReference type="RefSeq" id="WP_129654004.1">
    <property type="nucleotide sequence ID" value="NZ_ML142908.1"/>
</dbReference>
<evidence type="ECO:0000313" key="2">
    <source>
        <dbReference type="Proteomes" id="UP000290261"/>
    </source>
</evidence>
<name>A0A444VP80_9FLAO</name>
<dbReference type="EMBL" id="JJMP01000003">
    <property type="protein sequence ID" value="RYC52492.1"/>
    <property type="molecule type" value="Genomic_DNA"/>
</dbReference>
<gene>
    <name evidence="1" type="ORF">DN53_11525</name>
</gene>
<comment type="caution">
    <text evidence="1">The sequence shown here is derived from an EMBL/GenBank/DDBJ whole genome shotgun (WGS) entry which is preliminary data.</text>
</comment>
<sequence length="285" mass="31371">MKIYQFVLFGFLVLGQLTYGQWTRERGKGYYKLSAWYLEADQHYTDTGAIEPNATRGQFNLNLYAEYGITDRWNVVGYVPFFSRTYQNDIFSKTTGELITPGEAVNSIGDIDLGITYGLIQNEKLALSTTLLFGIPSGNDSGGSDGSYQTGDGEFNQMVRIAAGKPFTLAQLPAYAKAYLGYNNRTQNFSDELRAGAELGLQFFNRLWVAGKLDVVQSMHNGTLSAQNSQGSIFANNVEFIGLGAEAAYYILPKWGISATYGGALDGRIIYADPSFAIGIFLDIK</sequence>